<feature type="region of interest" description="Disordered" evidence="1">
    <location>
        <begin position="165"/>
        <end position="187"/>
    </location>
</feature>
<evidence type="ECO:0000256" key="1">
    <source>
        <dbReference type="SAM" id="MobiDB-lite"/>
    </source>
</evidence>
<gene>
    <name evidence="2" type="ORF">SAMN02745704_02696</name>
</gene>
<dbReference type="Proteomes" id="UP000190027">
    <property type="component" value="Unassembled WGS sequence"/>
</dbReference>
<sequence>MLFCSESRNRCESAYRYFAKIVIKPHGIVPKEYNFVNITDQKKRFQCGLPHKIVKKMSEMVLARTESAIFRLLRQGLFPALDWKLKSIASGGQRVRDPLESLFPVSRCARPGAWGGMEFGEWQGGVARRRVVLLPRFPGWLRPPETRGNGAPPNKRAAWAALLFGEGGKGEGGKGKKRYPRQAAGLE</sequence>
<feature type="non-terminal residue" evidence="2">
    <location>
        <position position="187"/>
    </location>
</feature>
<accession>A0A1T4Y2Z3</accession>
<keyword evidence="3" id="KW-1185">Reference proteome</keyword>
<evidence type="ECO:0000313" key="2">
    <source>
        <dbReference type="EMBL" id="SKA96179.1"/>
    </source>
</evidence>
<proteinExistence type="predicted"/>
<dbReference type="EMBL" id="FUYC01000025">
    <property type="protein sequence ID" value="SKA96179.1"/>
    <property type="molecule type" value="Genomic_DNA"/>
</dbReference>
<organism evidence="2 3">
    <name type="scientific">Paucidesulfovibrio gracilis DSM 16080</name>
    <dbReference type="NCBI Taxonomy" id="1121449"/>
    <lineage>
        <taxon>Bacteria</taxon>
        <taxon>Pseudomonadati</taxon>
        <taxon>Thermodesulfobacteriota</taxon>
        <taxon>Desulfovibrionia</taxon>
        <taxon>Desulfovibrionales</taxon>
        <taxon>Desulfovibrionaceae</taxon>
        <taxon>Paucidesulfovibrio</taxon>
    </lineage>
</organism>
<reference evidence="2 3" key="1">
    <citation type="submission" date="2017-02" db="EMBL/GenBank/DDBJ databases">
        <authorList>
            <person name="Peterson S.W."/>
        </authorList>
    </citation>
    <scope>NUCLEOTIDE SEQUENCE [LARGE SCALE GENOMIC DNA]</scope>
    <source>
        <strain evidence="2 3">DSM 16080</strain>
    </source>
</reference>
<evidence type="ECO:0000313" key="3">
    <source>
        <dbReference type="Proteomes" id="UP000190027"/>
    </source>
</evidence>
<name>A0A1T4Y2Z3_9BACT</name>
<protein>
    <submittedName>
        <fullName evidence="2">Uncharacterized protein</fullName>
    </submittedName>
</protein>
<dbReference type="AlphaFoldDB" id="A0A1T4Y2Z3"/>